<comment type="caution">
    <text evidence="2">The sequence shown here is derived from an EMBL/GenBank/DDBJ whole genome shotgun (WGS) entry which is preliminary data.</text>
</comment>
<organism evidence="2 3">
    <name type="scientific">Streptantibioticus rubrisoli</name>
    <dbReference type="NCBI Taxonomy" id="1387313"/>
    <lineage>
        <taxon>Bacteria</taxon>
        <taxon>Bacillati</taxon>
        <taxon>Actinomycetota</taxon>
        <taxon>Actinomycetes</taxon>
        <taxon>Kitasatosporales</taxon>
        <taxon>Streptomycetaceae</taxon>
        <taxon>Streptantibioticus</taxon>
    </lineage>
</organism>
<dbReference type="Proteomes" id="UP001206206">
    <property type="component" value="Unassembled WGS sequence"/>
</dbReference>
<evidence type="ECO:0000313" key="2">
    <source>
        <dbReference type="EMBL" id="MCQ4041161.1"/>
    </source>
</evidence>
<dbReference type="SUPFAM" id="SSF54909">
    <property type="entry name" value="Dimeric alpha+beta barrel"/>
    <property type="match status" value="1"/>
</dbReference>
<name>A0ABT1P8M6_9ACTN</name>
<dbReference type="RefSeq" id="WP_255925121.1">
    <property type="nucleotide sequence ID" value="NZ_JANFNH010000002.1"/>
</dbReference>
<evidence type="ECO:0000259" key="1">
    <source>
        <dbReference type="PROSITE" id="PS51725"/>
    </source>
</evidence>
<gene>
    <name evidence="2" type="ORF">NON19_03740</name>
</gene>
<dbReference type="GO" id="GO:0004497">
    <property type="term" value="F:monooxygenase activity"/>
    <property type="evidence" value="ECO:0007669"/>
    <property type="project" value="UniProtKB-KW"/>
</dbReference>
<dbReference type="PROSITE" id="PS51725">
    <property type="entry name" value="ABM"/>
    <property type="match status" value="1"/>
</dbReference>
<sequence>MSTPTIGRFVTMRAQPGKGGELADVLSKVAAVLEGAPGCQMYVICRDKDDADVVRVIEMWTDQESVNAALAAVTPEREFTVEDVLGKLTGRPEVVEFTPLSGPGMPS</sequence>
<feature type="domain" description="ABM" evidence="1">
    <location>
        <begin position="6"/>
        <end position="97"/>
    </location>
</feature>
<keyword evidence="2" id="KW-0503">Monooxygenase</keyword>
<dbReference type="Gene3D" id="3.30.70.100">
    <property type="match status" value="1"/>
</dbReference>
<accession>A0ABT1P8M6</accession>
<dbReference type="Pfam" id="PF03992">
    <property type="entry name" value="ABM"/>
    <property type="match status" value="1"/>
</dbReference>
<reference evidence="2 3" key="1">
    <citation type="submission" date="2022-06" db="EMBL/GenBank/DDBJ databases">
        <title>Draft genome sequence of type strain Streptomyces rubrisoli DSM 42083.</title>
        <authorList>
            <person name="Duangmal K."/>
            <person name="Klaysubun C."/>
        </authorList>
    </citation>
    <scope>NUCLEOTIDE SEQUENCE [LARGE SCALE GENOMIC DNA]</scope>
    <source>
        <strain evidence="2 3">DSM 42083</strain>
    </source>
</reference>
<keyword evidence="3" id="KW-1185">Reference proteome</keyword>
<protein>
    <submittedName>
        <fullName evidence="2">Antibiotic biosynthesis monooxygenase</fullName>
    </submittedName>
</protein>
<evidence type="ECO:0000313" key="3">
    <source>
        <dbReference type="Proteomes" id="UP001206206"/>
    </source>
</evidence>
<dbReference type="InterPro" id="IPR007138">
    <property type="entry name" value="ABM_dom"/>
</dbReference>
<dbReference type="InterPro" id="IPR011008">
    <property type="entry name" value="Dimeric_a/b-barrel"/>
</dbReference>
<dbReference type="EMBL" id="JANFNH010000002">
    <property type="protein sequence ID" value="MCQ4041161.1"/>
    <property type="molecule type" value="Genomic_DNA"/>
</dbReference>
<keyword evidence="2" id="KW-0560">Oxidoreductase</keyword>
<proteinExistence type="predicted"/>